<protein>
    <submittedName>
        <fullName evidence="3">Uncharacterized protein</fullName>
    </submittedName>
</protein>
<dbReference type="EMBL" id="JACMSC010000001">
    <property type="protein sequence ID" value="KAG6539244.1"/>
    <property type="molecule type" value="Genomic_DNA"/>
</dbReference>
<keyword evidence="4" id="KW-1185">Reference proteome</keyword>
<dbReference type="InterPro" id="IPR032675">
    <property type="entry name" value="LRR_dom_sf"/>
</dbReference>
<keyword evidence="1" id="KW-0489">Methyltransferase</keyword>
<dbReference type="GO" id="GO:0032259">
    <property type="term" value="P:methylation"/>
    <property type="evidence" value="ECO:0007669"/>
    <property type="project" value="UniProtKB-KW"/>
</dbReference>
<name>A0A8J5IAB3_ZINOF</name>
<accession>A0A8J5IAB3</accession>
<dbReference type="InterPro" id="IPR004159">
    <property type="entry name" value="Put_SAM_MeTrfase"/>
</dbReference>
<sequence>MRPEATRPDLRLSLASSPLIPRALPRRELSLAASPLLTSKLSLSASPLLPIAALPKPSLRCLVSLPWRYKVLVPWPKSRDMVRLILGFGMIMFLAPNSLNIRKTKTEYGGVYLVFLLSGTQFKDGVSKYIEFIEQQLCLSTASVISIDLHNPYAKASNPYANASDPRYDIWNLSGRVDHSLLQLKFLRHLNLSYNNFNDLHIPRFIGFLKRLKTRAPAGTRYPMTSQVFAHALGSSRGPGGWSLISVWLVDDQLEVAELADVTLFQLTLLSHCLPYLTRAGNSPSSQASSPSLVVDDVSVPPAN</sequence>
<gene>
    <name evidence="3" type="ORF">ZIOFF_004401</name>
</gene>
<organism evidence="3 4">
    <name type="scientific">Zingiber officinale</name>
    <name type="common">Ginger</name>
    <name type="synonym">Amomum zingiber</name>
    <dbReference type="NCBI Taxonomy" id="94328"/>
    <lineage>
        <taxon>Eukaryota</taxon>
        <taxon>Viridiplantae</taxon>
        <taxon>Streptophyta</taxon>
        <taxon>Embryophyta</taxon>
        <taxon>Tracheophyta</taxon>
        <taxon>Spermatophyta</taxon>
        <taxon>Magnoliopsida</taxon>
        <taxon>Liliopsida</taxon>
        <taxon>Zingiberales</taxon>
        <taxon>Zingiberaceae</taxon>
        <taxon>Zingiber</taxon>
    </lineage>
</organism>
<evidence type="ECO:0000313" key="4">
    <source>
        <dbReference type="Proteomes" id="UP000734854"/>
    </source>
</evidence>
<dbReference type="Proteomes" id="UP000734854">
    <property type="component" value="Unassembled WGS sequence"/>
</dbReference>
<evidence type="ECO:0000256" key="2">
    <source>
        <dbReference type="SAM" id="MobiDB-lite"/>
    </source>
</evidence>
<dbReference type="Gene3D" id="3.80.10.10">
    <property type="entry name" value="Ribonuclease Inhibitor"/>
    <property type="match status" value="1"/>
</dbReference>
<comment type="caution">
    <text evidence="3">The sequence shown here is derived from an EMBL/GenBank/DDBJ whole genome shotgun (WGS) entry which is preliminary data.</text>
</comment>
<feature type="region of interest" description="Disordered" evidence="2">
    <location>
        <begin position="282"/>
        <end position="304"/>
    </location>
</feature>
<proteinExistence type="predicted"/>
<feature type="compositionally biased region" description="Low complexity" evidence="2">
    <location>
        <begin position="283"/>
        <end position="304"/>
    </location>
</feature>
<evidence type="ECO:0000256" key="1">
    <source>
        <dbReference type="ARBA" id="ARBA00022603"/>
    </source>
</evidence>
<reference evidence="3 4" key="1">
    <citation type="submission" date="2020-08" db="EMBL/GenBank/DDBJ databases">
        <title>Plant Genome Project.</title>
        <authorList>
            <person name="Zhang R.-G."/>
        </authorList>
    </citation>
    <scope>NUCLEOTIDE SEQUENCE [LARGE SCALE GENOMIC DNA]</scope>
    <source>
        <tissue evidence="3">Rhizome</tissue>
    </source>
</reference>
<dbReference type="GO" id="GO:0008168">
    <property type="term" value="F:methyltransferase activity"/>
    <property type="evidence" value="ECO:0007669"/>
    <property type="project" value="UniProtKB-KW"/>
</dbReference>
<dbReference type="AlphaFoldDB" id="A0A8J5IAB3"/>
<evidence type="ECO:0000313" key="3">
    <source>
        <dbReference type="EMBL" id="KAG6539244.1"/>
    </source>
</evidence>
<keyword evidence="1" id="KW-0808">Transferase</keyword>
<dbReference type="Pfam" id="PF03141">
    <property type="entry name" value="Methyltransf_29"/>
    <property type="match status" value="1"/>
</dbReference>